<dbReference type="InterPro" id="IPR008801">
    <property type="entry name" value="RALF"/>
</dbReference>
<evidence type="ECO:0000313" key="10">
    <source>
        <dbReference type="Proteomes" id="UP000187609"/>
    </source>
</evidence>
<keyword evidence="5 8" id="KW-0732">Signal</keyword>
<proteinExistence type="inferred from homology"/>
<keyword evidence="4" id="KW-0372">Hormone</keyword>
<evidence type="ECO:0000256" key="2">
    <source>
        <dbReference type="ARBA" id="ARBA00009178"/>
    </source>
</evidence>
<evidence type="ECO:0000313" key="9">
    <source>
        <dbReference type="EMBL" id="OIT31988.1"/>
    </source>
</evidence>
<comment type="subcellular location">
    <subcellularLocation>
        <location evidence="1">Secreted</location>
    </subcellularLocation>
</comment>
<evidence type="ECO:0000256" key="8">
    <source>
        <dbReference type="SAM" id="SignalP"/>
    </source>
</evidence>
<dbReference type="Pfam" id="PF05498">
    <property type="entry name" value="RALF"/>
    <property type="match status" value="1"/>
</dbReference>
<evidence type="ECO:0000256" key="5">
    <source>
        <dbReference type="ARBA" id="ARBA00022729"/>
    </source>
</evidence>
<evidence type="ECO:0000256" key="4">
    <source>
        <dbReference type="ARBA" id="ARBA00022702"/>
    </source>
</evidence>
<protein>
    <submittedName>
        <fullName evidence="9">Uncharacterized protein</fullName>
    </submittedName>
</protein>
<gene>
    <name evidence="9" type="ORF">A4A49_10920</name>
</gene>
<evidence type="ECO:0000256" key="3">
    <source>
        <dbReference type="ARBA" id="ARBA00022525"/>
    </source>
</evidence>
<name>A0A314KRK9_NICAT</name>
<dbReference type="EMBL" id="MJEQ01001154">
    <property type="protein sequence ID" value="OIT31988.1"/>
    <property type="molecule type" value="Genomic_DNA"/>
</dbReference>
<dbReference type="PANTHER" id="PTHR34270:SF3">
    <property type="entry name" value="PROTEIN RALF-LIKE 16-RELATED"/>
    <property type="match status" value="1"/>
</dbReference>
<evidence type="ECO:0000256" key="7">
    <source>
        <dbReference type="ARBA" id="ARBA00037228"/>
    </source>
</evidence>
<evidence type="ECO:0000256" key="6">
    <source>
        <dbReference type="ARBA" id="ARBA00023157"/>
    </source>
</evidence>
<organism evidence="9 10">
    <name type="scientific">Nicotiana attenuata</name>
    <name type="common">Coyote tobacco</name>
    <dbReference type="NCBI Taxonomy" id="49451"/>
    <lineage>
        <taxon>Eukaryota</taxon>
        <taxon>Viridiplantae</taxon>
        <taxon>Streptophyta</taxon>
        <taxon>Embryophyta</taxon>
        <taxon>Tracheophyta</taxon>
        <taxon>Spermatophyta</taxon>
        <taxon>Magnoliopsida</taxon>
        <taxon>eudicotyledons</taxon>
        <taxon>Gunneridae</taxon>
        <taxon>Pentapetalae</taxon>
        <taxon>asterids</taxon>
        <taxon>lamiids</taxon>
        <taxon>Solanales</taxon>
        <taxon>Solanaceae</taxon>
        <taxon>Nicotianoideae</taxon>
        <taxon>Nicotianeae</taxon>
        <taxon>Nicotiana</taxon>
    </lineage>
</organism>
<dbReference type="PANTHER" id="PTHR34270">
    <property type="entry name" value="PROTEIN RALF-LIKE 15-RELATED"/>
    <property type="match status" value="1"/>
</dbReference>
<dbReference type="Proteomes" id="UP000187609">
    <property type="component" value="Unassembled WGS sequence"/>
</dbReference>
<feature type="chain" id="PRO_5016458236" evidence="8">
    <location>
        <begin position="30"/>
        <end position="98"/>
    </location>
</feature>
<accession>A0A314KRK9</accession>
<reference evidence="9" key="1">
    <citation type="submission" date="2016-11" db="EMBL/GenBank/DDBJ databases">
        <title>The genome of Nicotiana attenuata.</title>
        <authorList>
            <person name="Xu S."/>
            <person name="Brockmoeller T."/>
            <person name="Gaquerel E."/>
            <person name="Navarro A."/>
            <person name="Kuhl H."/>
            <person name="Gase K."/>
            <person name="Ling Z."/>
            <person name="Zhou W."/>
            <person name="Kreitzer C."/>
            <person name="Stanke M."/>
            <person name="Tang H."/>
            <person name="Lyons E."/>
            <person name="Pandey P."/>
            <person name="Pandey S.P."/>
            <person name="Timmermann B."/>
            <person name="Baldwin I.T."/>
        </authorList>
    </citation>
    <scope>NUCLEOTIDE SEQUENCE [LARGE SCALE GENOMIC DNA]</scope>
    <source>
        <strain evidence="9">UT</strain>
    </source>
</reference>
<comment type="similarity">
    <text evidence="2">Belongs to the plant rapid alkalinization factor (RALF) family.</text>
</comment>
<keyword evidence="6" id="KW-1015">Disulfide bond</keyword>
<keyword evidence="10" id="KW-1185">Reference proteome</keyword>
<evidence type="ECO:0000256" key="1">
    <source>
        <dbReference type="ARBA" id="ARBA00004613"/>
    </source>
</evidence>
<comment type="caution">
    <text evidence="9">The sequence shown here is derived from an EMBL/GenBank/DDBJ whole genome shotgun (WGS) entry which is preliminary data.</text>
</comment>
<dbReference type="Gramene" id="OIT31988">
    <property type="protein sequence ID" value="OIT31988"/>
    <property type="gene ID" value="A4A49_10920"/>
</dbReference>
<sequence>MAIKSRSVFVLVLLISFIALTFFAEISEAKYIGYGPIREGDKTPCSRKGSSGKNCHLGKPAQPYSRGCEAINRCRQDPPPAEAVLIADPPHAKDVLLD</sequence>
<comment type="function">
    <text evidence="7">Cell signaling peptide that may regulate plant stress, growth, and development. Mediates a rapid alkalinization of extracellular space by mediating a transient increase in the cytoplasmic Ca(2+) concentration leading to a calcium-dependent signaling events through a cell surface receptor and a concomitant activation of some intracellular mitogen-activated protein kinases.</text>
</comment>
<dbReference type="SMR" id="A0A314KRK9"/>
<dbReference type="GO" id="GO:0005576">
    <property type="term" value="C:extracellular region"/>
    <property type="evidence" value="ECO:0007669"/>
    <property type="project" value="UniProtKB-SubCell"/>
</dbReference>
<dbReference type="GO" id="GO:0005179">
    <property type="term" value="F:hormone activity"/>
    <property type="evidence" value="ECO:0007669"/>
    <property type="project" value="UniProtKB-KW"/>
</dbReference>
<keyword evidence="3" id="KW-0964">Secreted</keyword>
<dbReference type="STRING" id="49451.A0A314KRK9"/>
<feature type="signal peptide" evidence="8">
    <location>
        <begin position="1"/>
        <end position="29"/>
    </location>
</feature>
<dbReference type="AlphaFoldDB" id="A0A314KRK9"/>